<dbReference type="EMBL" id="HACA01011062">
    <property type="protein sequence ID" value="CDW28423.1"/>
    <property type="molecule type" value="Transcribed_RNA"/>
</dbReference>
<proteinExistence type="predicted"/>
<accession>A0A0K2TQX8</accession>
<sequence>PDSESLIDYNWFYSIKSYPASITVSIGGQHREQAFDTRSLCKSCNYFLIRLIRQAVRLVCRSITFNTQKKNRSDLRPKLPAR</sequence>
<name>A0A0K2TQX8_LEPSM</name>
<protein>
    <submittedName>
        <fullName evidence="1">Uncharacterized protein</fullName>
    </submittedName>
</protein>
<feature type="non-terminal residue" evidence="1">
    <location>
        <position position="1"/>
    </location>
</feature>
<reference evidence="1" key="1">
    <citation type="submission" date="2014-05" db="EMBL/GenBank/DDBJ databases">
        <authorList>
            <person name="Chronopoulou M."/>
        </authorList>
    </citation>
    <scope>NUCLEOTIDE SEQUENCE</scope>
    <source>
        <tissue evidence="1">Whole organism</tissue>
    </source>
</reference>
<organism evidence="1">
    <name type="scientific">Lepeophtheirus salmonis</name>
    <name type="common">Salmon louse</name>
    <name type="synonym">Caligus salmonis</name>
    <dbReference type="NCBI Taxonomy" id="72036"/>
    <lineage>
        <taxon>Eukaryota</taxon>
        <taxon>Metazoa</taxon>
        <taxon>Ecdysozoa</taxon>
        <taxon>Arthropoda</taxon>
        <taxon>Crustacea</taxon>
        <taxon>Multicrustacea</taxon>
        <taxon>Hexanauplia</taxon>
        <taxon>Copepoda</taxon>
        <taxon>Siphonostomatoida</taxon>
        <taxon>Caligidae</taxon>
        <taxon>Lepeophtheirus</taxon>
    </lineage>
</organism>
<dbReference type="AlphaFoldDB" id="A0A0K2TQX8"/>
<evidence type="ECO:0000313" key="1">
    <source>
        <dbReference type="EMBL" id="CDW28423.1"/>
    </source>
</evidence>